<keyword evidence="3" id="KW-0150">Chloroplast</keyword>
<keyword evidence="6" id="KW-0809">Transit peptide</keyword>
<dbReference type="InterPro" id="IPR029058">
    <property type="entry name" value="AB_hydrolase_fold"/>
</dbReference>
<evidence type="ECO:0000259" key="10">
    <source>
        <dbReference type="Pfam" id="PF01764"/>
    </source>
</evidence>
<name>A0A8K0IIB1_COCNU</name>
<protein>
    <submittedName>
        <fullName evidence="11">Putative Phospholipase A(1) DAD1, chloroplastic</fullName>
    </submittedName>
</protein>
<gene>
    <name evidence="11" type="ORF">COCNU_08G007160</name>
</gene>
<comment type="caution">
    <text evidence="11">The sequence shown here is derived from an EMBL/GenBank/DDBJ whole genome shotgun (WGS) entry which is preliminary data.</text>
</comment>
<evidence type="ECO:0000313" key="12">
    <source>
        <dbReference type="Proteomes" id="UP000797356"/>
    </source>
</evidence>
<dbReference type="GO" id="GO:0009507">
    <property type="term" value="C:chloroplast"/>
    <property type="evidence" value="ECO:0007669"/>
    <property type="project" value="UniProtKB-SubCell"/>
</dbReference>
<dbReference type="PANTHER" id="PTHR31403">
    <property type="entry name" value="PHOSPHOLIPASE A1-IBETA2, CHLOROPLASTIC"/>
    <property type="match status" value="1"/>
</dbReference>
<feature type="region of interest" description="Disordered" evidence="9">
    <location>
        <begin position="145"/>
        <end position="170"/>
    </location>
</feature>
<evidence type="ECO:0000256" key="7">
    <source>
        <dbReference type="ARBA" id="ARBA00022963"/>
    </source>
</evidence>
<dbReference type="GO" id="GO:0004620">
    <property type="term" value="F:phospholipase activity"/>
    <property type="evidence" value="ECO:0007669"/>
    <property type="project" value="TreeGrafter"/>
</dbReference>
<evidence type="ECO:0000256" key="3">
    <source>
        <dbReference type="ARBA" id="ARBA00022528"/>
    </source>
</evidence>
<evidence type="ECO:0000256" key="4">
    <source>
        <dbReference type="ARBA" id="ARBA00022640"/>
    </source>
</evidence>
<proteinExistence type="inferred from homology"/>
<dbReference type="CDD" id="cd00519">
    <property type="entry name" value="Lipase_3"/>
    <property type="match status" value="1"/>
</dbReference>
<dbReference type="AlphaFoldDB" id="A0A8K0IIB1"/>
<keyword evidence="12" id="KW-1185">Reference proteome</keyword>
<evidence type="ECO:0000256" key="9">
    <source>
        <dbReference type="SAM" id="MobiDB-lite"/>
    </source>
</evidence>
<dbReference type="Proteomes" id="UP000797356">
    <property type="component" value="Chromosome 8"/>
</dbReference>
<comment type="subcellular location">
    <subcellularLocation>
        <location evidence="1">Plastid</location>
        <location evidence="1">Chloroplast</location>
    </subcellularLocation>
</comment>
<comment type="similarity">
    <text evidence="2">Belongs to the AB hydrolase superfamily. Lipase family.</text>
</comment>
<dbReference type="Gene3D" id="3.40.50.1820">
    <property type="entry name" value="alpha/beta hydrolase"/>
    <property type="match status" value="2"/>
</dbReference>
<reference evidence="11" key="2">
    <citation type="submission" date="2019-07" db="EMBL/GenBank/DDBJ databases">
        <authorList>
            <person name="Yang Y."/>
            <person name="Bocs S."/>
            <person name="Baudouin L."/>
        </authorList>
    </citation>
    <scope>NUCLEOTIDE SEQUENCE</scope>
    <source>
        <tissue evidence="11">Spear leaf of Hainan Tall coconut</tissue>
    </source>
</reference>
<accession>A0A8K0IIB1</accession>
<dbReference type="EMBL" id="CM017879">
    <property type="protein sequence ID" value="KAG1359270.1"/>
    <property type="molecule type" value="Genomic_DNA"/>
</dbReference>
<organism evidence="11 12">
    <name type="scientific">Cocos nucifera</name>
    <name type="common">Coconut palm</name>
    <dbReference type="NCBI Taxonomy" id="13894"/>
    <lineage>
        <taxon>Eukaryota</taxon>
        <taxon>Viridiplantae</taxon>
        <taxon>Streptophyta</taxon>
        <taxon>Embryophyta</taxon>
        <taxon>Tracheophyta</taxon>
        <taxon>Spermatophyta</taxon>
        <taxon>Magnoliopsida</taxon>
        <taxon>Liliopsida</taxon>
        <taxon>Arecaceae</taxon>
        <taxon>Arecoideae</taxon>
        <taxon>Cocoseae</taxon>
        <taxon>Attaleinae</taxon>
        <taxon>Cocos</taxon>
    </lineage>
</organism>
<dbReference type="PANTHER" id="PTHR31403:SF54">
    <property type="entry name" value="PHOSPHOLIPASE A(1) DAD1, CHLOROPLASTIC"/>
    <property type="match status" value="1"/>
</dbReference>
<dbReference type="InterPro" id="IPR002921">
    <property type="entry name" value="Fungal_lipase-type"/>
</dbReference>
<evidence type="ECO:0000256" key="8">
    <source>
        <dbReference type="ARBA" id="ARBA00023098"/>
    </source>
</evidence>
<dbReference type="Pfam" id="PF01764">
    <property type="entry name" value="Lipase_3"/>
    <property type="match status" value="1"/>
</dbReference>
<evidence type="ECO:0000256" key="5">
    <source>
        <dbReference type="ARBA" id="ARBA00022801"/>
    </source>
</evidence>
<dbReference type="GO" id="GO:0016042">
    <property type="term" value="P:lipid catabolic process"/>
    <property type="evidence" value="ECO:0007669"/>
    <property type="project" value="UniProtKB-KW"/>
</dbReference>
<evidence type="ECO:0000256" key="6">
    <source>
        <dbReference type="ARBA" id="ARBA00022946"/>
    </source>
</evidence>
<feature type="domain" description="Fungal lipase-type" evidence="10">
    <location>
        <begin position="302"/>
        <end position="453"/>
    </location>
</feature>
<dbReference type="SUPFAM" id="SSF53474">
    <property type="entry name" value="alpha/beta-Hydrolases"/>
    <property type="match status" value="1"/>
</dbReference>
<keyword evidence="4" id="KW-0934">Plastid</keyword>
<evidence type="ECO:0000256" key="2">
    <source>
        <dbReference type="ARBA" id="ARBA00010701"/>
    </source>
</evidence>
<keyword evidence="5" id="KW-0378">Hydrolase</keyword>
<keyword evidence="8" id="KW-0443">Lipid metabolism</keyword>
<keyword evidence="7" id="KW-0442">Lipid degradation</keyword>
<sequence length="534" mass="59434">MDYQGANNWDGLLDPLDDTLRSEIVRYGEFVQAAYTCFDFDPSSASYATCRFPKNSLLRRSGLSCTGYRVTRNLHATSGILLPRWARTASTRLSRRSSWIGYVAVCQDEDEIARLGRRDIVVAFRGTATGLEKRNKMRVAIGATRHGSLPTPRRRSQRTTCSTSSGSSTQCPSSVRIGRRWMDYQGANNWDGLLDPLDDTLRSEIVRYGEFVQAAYTCFDFDPSSASYATCRFPKNSLLRRSGLSCTGYRVTRNLHATSGILLPRWARTASTRLSRRSSWIGYVAVCQDEDEIARLGRRDIVVAFRGTATGLEWLENLRATLTHLPCPFPPSSSQPEPMVERGFWSLFTSPGSVRRCLRDEVRDEIARLLDAYGGKGQPLSLTFTGHSLGAALAVLTAYDITTTFQDPPMVTVVSFGGPRVGNASFCRRLEERGAKVLRIVNTQDIITKVPGFVIDDRNVKEEDGNNEGVIPSWLLSKTGWVYADIGRELRVNGRRTANVVACHDLSVYLNLVNQLSAECPFRSLATQAMAGQR</sequence>
<dbReference type="OrthoDB" id="426718at2759"/>
<feature type="compositionally biased region" description="Low complexity" evidence="9">
    <location>
        <begin position="158"/>
        <end position="170"/>
    </location>
</feature>
<reference evidence="11" key="1">
    <citation type="journal article" date="2017" name="Gigascience">
        <title>The genome draft of coconut (Cocos nucifera).</title>
        <authorList>
            <person name="Xiao Y."/>
            <person name="Xu P."/>
            <person name="Fan H."/>
            <person name="Baudouin L."/>
            <person name="Xia W."/>
            <person name="Bocs S."/>
            <person name="Xu J."/>
            <person name="Li Q."/>
            <person name="Guo A."/>
            <person name="Zhou L."/>
            <person name="Li J."/>
            <person name="Wu Y."/>
            <person name="Ma Z."/>
            <person name="Armero A."/>
            <person name="Issali A.E."/>
            <person name="Liu N."/>
            <person name="Peng M."/>
            <person name="Yang Y."/>
        </authorList>
    </citation>
    <scope>NUCLEOTIDE SEQUENCE</scope>
    <source>
        <tissue evidence="11">Spear leaf of Hainan Tall coconut</tissue>
    </source>
</reference>
<evidence type="ECO:0000256" key="1">
    <source>
        <dbReference type="ARBA" id="ARBA00004229"/>
    </source>
</evidence>
<evidence type="ECO:0000313" key="11">
    <source>
        <dbReference type="EMBL" id="KAG1359270.1"/>
    </source>
</evidence>